<name>A0A2M7EA67_9BACT</name>
<keyword evidence="1" id="KW-0812">Transmembrane</keyword>
<reference evidence="3" key="1">
    <citation type="submission" date="2017-09" db="EMBL/GenBank/DDBJ databases">
        <title>Depth-based differentiation of microbial function through sediment-hosted aquifers and enrichment of novel symbionts in the deep terrestrial subsurface.</title>
        <authorList>
            <person name="Probst A.J."/>
            <person name="Ladd B."/>
            <person name="Jarett J.K."/>
            <person name="Geller-Mcgrath D.E."/>
            <person name="Sieber C.M.K."/>
            <person name="Emerson J.B."/>
            <person name="Anantharaman K."/>
            <person name="Thomas B.C."/>
            <person name="Malmstrom R."/>
            <person name="Stieglmeier M."/>
            <person name="Klingl A."/>
            <person name="Woyke T."/>
            <person name="Ryan C.M."/>
            <person name="Banfield J.F."/>
        </authorList>
    </citation>
    <scope>NUCLEOTIDE SEQUENCE [LARGE SCALE GENOMIC DNA]</scope>
</reference>
<evidence type="ECO:0000313" key="2">
    <source>
        <dbReference type="EMBL" id="PIV64640.1"/>
    </source>
</evidence>
<proteinExistence type="predicted"/>
<feature type="transmembrane region" description="Helical" evidence="1">
    <location>
        <begin position="147"/>
        <end position="169"/>
    </location>
</feature>
<sequence length="201" mass="23387">MQINDKDKITILLNLLGEHYNASHKMRERSLNFAIWILGFGVAIIWLLLSGASLTISQNIFLTLFVTIVSLLTIYFLHAIEKGFHTNRNIMIDIQRVLGCYEQGIYVDSKSLFPKKYEEKYKEKKGDKEKNKMTVQNLKKFLRTLDFHFVSIYIWIILITLMIILLIWINPNQQNQKNKKITLNSYTSEQAGLITSANGQK</sequence>
<evidence type="ECO:0000256" key="1">
    <source>
        <dbReference type="SAM" id="Phobius"/>
    </source>
</evidence>
<dbReference type="AlphaFoldDB" id="A0A2M7EA67"/>
<gene>
    <name evidence="2" type="ORF">COS11_01090</name>
</gene>
<accession>A0A2M7EA67</accession>
<evidence type="ECO:0008006" key="4">
    <source>
        <dbReference type="Google" id="ProtNLM"/>
    </source>
</evidence>
<dbReference type="Proteomes" id="UP000228886">
    <property type="component" value="Unassembled WGS sequence"/>
</dbReference>
<dbReference type="EMBL" id="PETL01000056">
    <property type="protein sequence ID" value="PIV64640.1"/>
    <property type="molecule type" value="Genomic_DNA"/>
</dbReference>
<comment type="caution">
    <text evidence="2">The sequence shown here is derived from an EMBL/GenBank/DDBJ whole genome shotgun (WGS) entry which is preliminary data.</text>
</comment>
<keyword evidence="1" id="KW-1133">Transmembrane helix</keyword>
<organism evidence="2 3">
    <name type="scientific">bacterium (Candidatus Ratteibacteria) CG01_land_8_20_14_3_00_40_19</name>
    <dbReference type="NCBI Taxonomy" id="2014290"/>
    <lineage>
        <taxon>Bacteria</taxon>
        <taxon>Candidatus Ratteibacteria</taxon>
    </lineage>
</organism>
<protein>
    <recommendedName>
        <fullName evidence="4">SMODS and SLOG-associating 2TM effector domain-containing protein</fullName>
    </recommendedName>
</protein>
<keyword evidence="1" id="KW-0472">Membrane</keyword>
<feature type="transmembrane region" description="Helical" evidence="1">
    <location>
        <begin position="33"/>
        <end position="54"/>
    </location>
</feature>
<feature type="transmembrane region" description="Helical" evidence="1">
    <location>
        <begin position="60"/>
        <end position="80"/>
    </location>
</feature>
<evidence type="ECO:0000313" key="3">
    <source>
        <dbReference type="Proteomes" id="UP000228886"/>
    </source>
</evidence>